<sequence>MHALKSRILKINAALGGKALRITQKKILIHTLIADTTLKVAQCRNHETDPKLLEKKLFNFF</sequence>
<protein>
    <submittedName>
        <fullName evidence="1">Uncharacterized protein</fullName>
    </submittedName>
</protein>
<comment type="caution">
    <text evidence="1">The sequence shown here is derived from an EMBL/GenBank/DDBJ whole genome shotgun (WGS) entry which is preliminary data.</text>
</comment>
<dbReference type="Proteomes" id="UP000276133">
    <property type="component" value="Unassembled WGS sequence"/>
</dbReference>
<evidence type="ECO:0000313" key="1">
    <source>
        <dbReference type="EMBL" id="RNA36990.1"/>
    </source>
</evidence>
<keyword evidence="2" id="KW-1185">Reference proteome</keyword>
<proteinExistence type="predicted"/>
<organism evidence="1 2">
    <name type="scientific">Brachionus plicatilis</name>
    <name type="common">Marine rotifer</name>
    <name type="synonym">Brachionus muelleri</name>
    <dbReference type="NCBI Taxonomy" id="10195"/>
    <lineage>
        <taxon>Eukaryota</taxon>
        <taxon>Metazoa</taxon>
        <taxon>Spiralia</taxon>
        <taxon>Gnathifera</taxon>
        <taxon>Rotifera</taxon>
        <taxon>Eurotatoria</taxon>
        <taxon>Monogononta</taxon>
        <taxon>Pseudotrocha</taxon>
        <taxon>Ploima</taxon>
        <taxon>Brachionidae</taxon>
        <taxon>Brachionus</taxon>
    </lineage>
</organism>
<name>A0A3M7SMX5_BRAPC</name>
<dbReference type="AlphaFoldDB" id="A0A3M7SMX5"/>
<evidence type="ECO:0000313" key="2">
    <source>
        <dbReference type="Proteomes" id="UP000276133"/>
    </source>
</evidence>
<reference evidence="1 2" key="1">
    <citation type="journal article" date="2018" name="Sci. Rep.">
        <title>Genomic signatures of local adaptation to the degree of environmental predictability in rotifers.</title>
        <authorList>
            <person name="Franch-Gras L."/>
            <person name="Hahn C."/>
            <person name="Garcia-Roger E.M."/>
            <person name="Carmona M.J."/>
            <person name="Serra M."/>
            <person name="Gomez A."/>
        </authorList>
    </citation>
    <scope>NUCLEOTIDE SEQUENCE [LARGE SCALE GENOMIC DNA]</scope>
    <source>
        <strain evidence="1">HYR1</strain>
    </source>
</reference>
<accession>A0A3M7SMX5</accession>
<gene>
    <name evidence="1" type="ORF">BpHYR1_001183</name>
</gene>
<dbReference type="EMBL" id="REGN01001109">
    <property type="protein sequence ID" value="RNA36990.1"/>
    <property type="molecule type" value="Genomic_DNA"/>
</dbReference>